<protein>
    <submittedName>
        <fullName evidence="9">TM2 domain-containing protein</fullName>
    </submittedName>
</protein>
<feature type="transmembrane region" description="Helical" evidence="7">
    <location>
        <begin position="54"/>
        <end position="76"/>
    </location>
</feature>
<reference evidence="9" key="1">
    <citation type="submission" date="2022-06" db="EMBL/GenBank/DDBJ databases">
        <title>Alkalicoccobacillus porphyridii sp. nov., isolated from a marine red alga, Porphyridium purpureum and reclassification of Shouchella plakortidis and Shouchella gibsonii as Alkalicoccobacillus plakortidis comb. nov. and Alkalicoccobacillus gibsonii comb. nov.</title>
        <authorList>
            <person name="Kim K.H."/>
            <person name="Lee J.K."/>
            <person name="Han D.M."/>
            <person name="Baek J.H."/>
            <person name="Jeon C.O."/>
        </authorList>
    </citation>
    <scope>NUCLEOTIDE SEQUENCE</scope>
    <source>
        <strain evidence="9">DSM 19153</strain>
    </source>
</reference>
<evidence type="ECO:0000256" key="7">
    <source>
        <dbReference type="SAM" id="Phobius"/>
    </source>
</evidence>
<evidence type="ECO:0000256" key="2">
    <source>
        <dbReference type="ARBA" id="ARBA00022692"/>
    </source>
</evidence>
<keyword evidence="4 7" id="KW-1133">Transmembrane helix</keyword>
<evidence type="ECO:0000259" key="8">
    <source>
        <dbReference type="Pfam" id="PF05154"/>
    </source>
</evidence>
<keyword evidence="5 7" id="KW-0472">Membrane</keyword>
<keyword evidence="3" id="KW-0732">Signal</keyword>
<comment type="subcellular location">
    <subcellularLocation>
        <location evidence="1">Membrane</location>
        <topology evidence="1">Multi-pass membrane protein</topology>
    </subcellularLocation>
</comment>
<evidence type="ECO:0000256" key="5">
    <source>
        <dbReference type="ARBA" id="ARBA00023136"/>
    </source>
</evidence>
<proteinExistence type="predicted"/>
<evidence type="ECO:0000313" key="10">
    <source>
        <dbReference type="Proteomes" id="UP001203665"/>
    </source>
</evidence>
<feature type="transmembrane region" description="Helical" evidence="7">
    <location>
        <begin position="30"/>
        <end position="48"/>
    </location>
</feature>
<dbReference type="Pfam" id="PF05154">
    <property type="entry name" value="TM2"/>
    <property type="match status" value="1"/>
</dbReference>
<comment type="caution">
    <text evidence="9">The sequence shown here is derived from an EMBL/GenBank/DDBJ whole genome shotgun (WGS) entry which is preliminary data.</text>
</comment>
<keyword evidence="10" id="KW-1185">Reference proteome</keyword>
<dbReference type="InterPro" id="IPR007829">
    <property type="entry name" value="TM2"/>
</dbReference>
<accession>A0ABT0XHI1</accession>
<keyword evidence="2 7" id="KW-0812">Transmembrane</keyword>
<dbReference type="Proteomes" id="UP001203665">
    <property type="component" value="Unassembled WGS sequence"/>
</dbReference>
<name>A0ABT0XHI1_9BACI</name>
<keyword evidence="6" id="KW-0325">Glycoprotein</keyword>
<evidence type="ECO:0000256" key="3">
    <source>
        <dbReference type="ARBA" id="ARBA00022729"/>
    </source>
</evidence>
<dbReference type="EMBL" id="JAMQJY010000001">
    <property type="protein sequence ID" value="MCM2674654.1"/>
    <property type="molecule type" value="Genomic_DNA"/>
</dbReference>
<dbReference type="RefSeq" id="WP_251604645.1">
    <property type="nucleotide sequence ID" value="NZ_JAMQJY010000001.1"/>
</dbReference>
<feature type="domain" description="TM2" evidence="8">
    <location>
        <begin position="26"/>
        <end position="74"/>
    </location>
</feature>
<organism evidence="9 10">
    <name type="scientific">Alkalicoccobacillus plakortidis</name>
    <dbReference type="NCBI Taxonomy" id="444060"/>
    <lineage>
        <taxon>Bacteria</taxon>
        <taxon>Bacillati</taxon>
        <taxon>Bacillota</taxon>
        <taxon>Bacilli</taxon>
        <taxon>Bacillales</taxon>
        <taxon>Bacillaceae</taxon>
        <taxon>Alkalicoccobacillus</taxon>
    </lineage>
</organism>
<evidence type="ECO:0000256" key="1">
    <source>
        <dbReference type="ARBA" id="ARBA00004141"/>
    </source>
</evidence>
<evidence type="ECO:0000256" key="6">
    <source>
        <dbReference type="ARBA" id="ARBA00023180"/>
    </source>
</evidence>
<dbReference type="PANTHER" id="PTHR21016:SF7">
    <property type="entry name" value="TM2 DOMAIN-CONTAINING PROTEIN 3"/>
    <property type="match status" value="1"/>
</dbReference>
<sequence length="105" mass="11967">MNNVLLKRDLTGEQLSIVQSELDKKSKSKVIMYLLWWFTGGVGGHRYYLGDVGYAIGMTLTLGGFGFWALIDVFFIGKRLEKKTEILERDIIENVKNYTTSKIAN</sequence>
<gene>
    <name evidence="9" type="ORF">NDM98_03465</name>
</gene>
<dbReference type="InterPro" id="IPR050932">
    <property type="entry name" value="TM2D1-3-like"/>
</dbReference>
<evidence type="ECO:0000256" key="4">
    <source>
        <dbReference type="ARBA" id="ARBA00022989"/>
    </source>
</evidence>
<evidence type="ECO:0000313" key="9">
    <source>
        <dbReference type="EMBL" id="MCM2674654.1"/>
    </source>
</evidence>
<dbReference type="PANTHER" id="PTHR21016">
    <property type="entry name" value="BETA-AMYLOID BINDING PROTEIN-RELATED"/>
    <property type="match status" value="1"/>
</dbReference>